<evidence type="ECO:0000259" key="3">
    <source>
        <dbReference type="Pfam" id="PF13505"/>
    </source>
</evidence>
<dbReference type="RefSeq" id="WP_011744288.1">
    <property type="nucleotide sequence ID" value="NC_008639.1"/>
</dbReference>
<feature type="signal peptide" evidence="2">
    <location>
        <begin position="1"/>
        <end position="23"/>
    </location>
</feature>
<dbReference type="SUPFAM" id="SSF56925">
    <property type="entry name" value="OMPA-like"/>
    <property type="match status" value="1"/>
</dbReference>
<evidence type="ECO:0000256" key="1">
    <source>
        <dbReference type="ARBA" id="ARBA00022729"/>
    </source>
</evidence>
<dbReference type="InterPro" id="IPR027385">
    <property type="entry name" value="Beta-barrel_OMP"/>
</dbReference>
<sequence length="243" mass="25328" precursor="true">MKKSLSLLAVLAVVGFASTPVQAADHYVSGMAGISWMQDSSIDLPLNLNEVFGVGIDLGYSSGFTAVGAVGCDYGSTRLEAEVGYQTNDIDSITGSFDGDSASLALSGNAKVLSLMANGFYDFDLGGVELYAMAGIGVAQVSINDLTLADTNDLGISADDIDDANEYLSRRLGAPVDLNALGLNVNETTLAYQVGAGLAVPIGDGIMLDARYRYFATTDFTMPLDLNTNISSHSALLGLRVNL</sequence>
<feature type="chain" id="PRO_5002632852" description="Outer membrane protein beta-barrel domain-containing protein" evidence="2">
    <location>
        <begin position="24"/>
        <end position="243"/>
    </location>
</feature>
<keyword evidence="1 2" id="KW-0732">Signal</keyword>
<proteinExistence type="predicted"/>
<protein>
    <recommendedName>
        <fullName evidence="3">Outer membrane protein beta-barrel domain-containing protein</fullName>
    </recommendedName>
</protein>
<dbReference type="KEGG" id="cph:Cpha266_0396"/>
<dbReference type="eggNOG" id="COG3637">
    <property type="taxonomic scope" value="Bacteria"/>
</dbReference>
<organism evidence="4 5">
    <name type="scientific">Chlorobium phaeobacteroides (strain DSM 266 / SMG 266 / 2430)</name>
    <dbReference type="NCBI Taxonomy" id="290317"/>
    <lineage>
        <taxon>Bacteria</taxon>
        <taxon>Pseudomonadati</taxon>
        <taxon>Chlorobiota</taxon>
        <taxon>Chlorobiia</taxon>
        <taxon>Chlorobiales</taxon>
        <taxon>Chlorobiaceae</taxon>
        <taxon>Chlorobium/Pelodictyon group</taxon>
        <taxon>Chlorobium</taxon>
    </lineage>
</organism>
<keyword evidence="5" id="KW-1185">Reference proteome</keyword>
<evidence type="ECO:0000313" key="5">
    <source>
        <dbReference type="Proteomes" id="UP000008701"/>
    </source>
</evidence>
<dbReference type="HOGENOM" id="CLU_057473_3_1_10"/>
<evidence type="ECO:0000313" key="4">
    <source>
        <dbReference type="EMBL" id="ABL64455.1"/>
    </source>
</evidence>
<name>A1BDH8_CHLPD</name>
<feature type="domain" description="Outer membrane protein beta-barrel" evidence="3">
    <location>
        <begin position="10"/>
        <end position="239"/>
    </location>
</feature>
<reference evidence="4 5" key="1">
    <citation type="submission" date="2006-12" db="EMBL/GenBank/DDBJ databases">
        <title>Complete sequence of Chlorobium phaeobacteroides DSM 266.</title>
        <authorList>
            <consortium name="US DOE Joint Genome Institute"/>
            <person name="Copeland A."/>
            <person name="Lucas S."/>
            <person name="Lapidus A."/>
            <person name="Barry K."/>
            <person name="Detter J.C."/>
            <person name="Glavina del Rio T."/>
            <person name="Hammon N."/>
            <person name="Israni S."/>
            <person name="Pitluck S."/>
            <person name="Goltsman E."/>
            <person name="Schmutz J."/>
            <person name="Larimer F."/>
            <person name="Land M."/>
            <person name="Hauser L."/>
            <person name="Mikhailova N."/>
            <person name="Li T."/>
            <person name="Overmann J."/>
            <person name="Bryant D.A."/>
            <person name="Richardson P."/>
        </authorList>
    </citation>
    <scope>NUCLEOTIDE SEQUENCE [LARGE SCALE GENOMIC DNA]</scope>
    <source>
        <strain evidence="4 5">DSM 266</strain>
    </source>
</reference>
<dbReference type="Proteomes" id="UP000008701">
    <property type="component" value="Chromosome"/>
</dbReference>
<dbReference type="InterPro" id="IPR011250">
    <property type="entry name" value="OMP/PagP_B-barrel"/>
</dbReference>
<dbReference type="Gene3D" id="2.40.160.20">
    <property type="match status" value="1"/>
</dbReference>
<dbReference type="Pfam" id="PF13505">
    <property type="entry name" value="OMP_b-brl"/>
    <property type="match status" value="1"/>
</dbReference>
<dbReference type="EMBL" id="CP000492">
    <property type="protein sequence ID" value="ABL64455.1"/>
    <property type="molecule type" value="Genomic_DNA"/>
</dbReference>
<accession>A1BDH8</accession>
<dbReference type="OrthoDB" id="597758at2"/>
<dbReference type="AlphaFoldDB" id="A1BDH8"/>
<gene>
    <name evidence="4" type="ordered locus">Cpha266_0396</name>
</gene>
<dbReference type="STRING" id="290317.Cpha266_0396"/>
<evidence type="ECO:0000256" key="2">
    <source>
        <dbReference type="SAM" id="SignalP"/>
    </source>
</evidence>